<protein>
    <recommendedName>
        <fullName evidence="2">cellulase</fullName>
        <ecNumber evidence="2">3.2.1.4</ecNumber>
    </recommendedName>
</protein>
<evidence type="ECO:0000256" key="2">
    <source>
        <dbReference type="ARBA" id="ARBA00012601"/>
    </source>
</evidence>
<reference evidence="7" key="1">
    <citation type="submission" date="2022-12" db="EMBL/GenBank/DDBJ databases">
        <title>Paraconexibacter alkalitolerans sp. nov. and Baekduia alba sp. nov., isolated from soil and emended description of the genera Paraconexibacter (Chun et al., 2020) and Baekduia (An et al., 2020).</title>
        <authorList>
            <person name="Vieira S."/>
            <person name="Huber K.J."/>
            <person name="Geppert A."/>
            <person name="Wolf J."/>
            <person name="Neumann-Schaal M."/>
            <person name="Muesken M."/>
            <person name="Overmann J."/>
        </authorList>
    </citation>
    <scope>NUCLEOTIDE SEQUENCE</scope>
    <source>
        <strain evidence="7">AEG42_29</strain>
    </source>
</reference>
<keyword evidence="3" id="KW-0378">Hydrolase</keyword>
<dbReference type="EMBL" id="CP114014">
    <property type="protein sequence ID" value="XAY08439.1"/>
    <property type="molecule type" value="Genomic_DNA"/>
</dbReference>
<dbReference type="AlphaFoldDB" id="A0AAU7B3A1"/>
<comment type="catalytic activity">
    <reaction evidence="1">
        <text>Endohydrolysis of (1-&gt;4)-beta-D-glucosidic linkages in cellulose, lichenin and cereal beta-D-glucans.</text>
        <dbReference type="EC" id="3.2.1.4"/>
    </reaction>
</comment>
<evidence type="ECO:0000256" key="3">
    <source>
        <dbReference type="ARBA" id="ARBA00022801"/>
    </source>
</evidence>
<dbReference type="Pfam" id="PF00150">
    <property type="entry name" value="Cellulase"/>
    <property type="match status" value="1"/>
</dbReference>
<sequence>MGKRGAIAALVVSGLFGAAAGLPPAALAGPVASPRSAAAVLSAHGAAAGSRTAPRAAAPVAGGRPGAVVVRGNKLIDTSTGLPMRLLGVNRGALGDACNYGGVSDGPIHDETIDAMIRWHITAVRLPINQDCWLGIHGRPRGIMTAAEYRTIVVDYARALEAKGLVVILDNQYGSVPIPGTGADYIPPLPDGNVVPFLTSLAETFRDDDDVIIDLYNEPHPESGDGVIVSGGPAEKCWRDGCVRTWTGGPELVSYDAVGMQQMVDAVRSTGARQPLIVGGLNYAGDLSAWLQYRPVDPAGQLIAATHLYQCVAGTSLGNEGTKGCPEDSAGKAAATARVKAWDTYLAPVAAQVPLVAAEVGEYDCGHDFSDQFFDWADAHGVGYLGWTWNATDTGPAVAGGFGGDGVDDGFWFCDGRHDLRHGGPALISNYDGTPTPFGVGLKNRLQRFATGPKPLIEVAVPAEGQRVPMGTTLATDVTCRPDTGGAAVIATCAAPKTVDTSRLGPAELTVSALDAAGQASTKVVRYVVDDPPPPPPVIPTQATTATVPATTVPATTATTPTRTPVVLPVISLAGVPRGLTASAAGTVGLRLRCLGTIACRGTLRLSTPRPARVAGTRPRTASTLATGTYALPAGRSLTVKLRLTRTARARVKAAARGLKAVLTVTPRVAAARPRTAQLTLRPAAARPTVRRPAAGRSR</sequence>
<feature type="signal peptide" evidence="5">
    <location>
        <begin position="1"/>
        <end position="28"/>
    </location>
</feature>
<dbReference type="InterPro" id="IPR018087">
    <property type="entry name" value="Glyco_hydro_5_CS"/>
</dbReference>
<dbReference type="GO" id="GO:0009251">
    <property type="term" value="P:glucan catabolic process"/>
    <property type="evidence" value="ECO:0007669"/>
    <property type="project" value="TreeGrafter"/>
</dbReference>
<accession>A0AAU7B3A1</accession>
<dbReference type="PANTHER" id="PTHR34142:SF1">
    <property type="entry name" value="GLYCOSIDE HYDROLASE FAMILY 5 DOMAIN-CONTAINING PROTEIN"/>
    <property type="match status" value="1"/>
</dbReference>
<evidence type="ECO:0000256" key="1">
    <source>
        <dbReference type="ARBA" id="ARBA00000966"/>
    </source>
</evidence>
<dbReference type="SUPFAM" id="SSF51445">
    <property type="entry name" value="(Trans)glycosidases"/>
    <property type="match status" value="1"/>
</dbReference>
<name>A0AAU7B3A1_9ACTN</name>
<gene>
    <name evidence="7" type="ORF">DSM112329_05340</name>
</gene>
<evidence type="ECO:0000259" key="6">
    <source>
        <dbReference type="Pfam" id="PF00150"/>
    </source>
</evidence>
<dbReference type="PROSITE" id="PS00659">
    <property type="entry name" value="GLYCOSYL_HYDROL_F5"/>
    <property type="match status" value="1"/>
</dbReference>
<evidence type="ECO:0000256" key="4">
    <source>
        <dbReference type="ARBA" id="ARBA00023295"/>
    </source>
</evidence>
<organism evidence="7">
    <name type="scientific">Paraconexibacter sp. AEG42_29</name>
    <dbReference type="NCBI Taxonomy" id="2997339"/>
    <lineage>
        <taxon>Bacteria</taxon>
        <taxon>Bacillati</taxon>
        <taxon>Actinomycetota</taxon>
        <taxon>Thermoleophilia</taxon>
        <taxon>Solirubrobacterales</taxon>
        <taxon>Paraconexibacteraceae</taxon>
        <taxon>Paraconexibacter</taxon>
    </lineage>
</organism>
<dbReference type="EC" id="3.2.1.4" evidence="2"/>
<evidence type="ECO:0000313" key="7">
    <source>
        <dbReference type="EMBL" id="XAY08439.1"/>
    </source>
</evidence>
<dbReference type="PANTHER" id="PTHR34142">
    <property type="entry name" value="ENDO-BETA-1,4-GLUCANASE A"/>
    <property type="match status" value="1"/>
</dbReference>
<evidence type="ECO:0000256" key="5">
    <source>
        <dbReference type="SAM" id="SignalP"/>
    </source>
</evidence>
<dbReference type="KEGG" id="parq:DSM112329_05340"/>
<dbReference type="InterPro" id="IPR001547">
    <property type="entry name" value="Glyco_hydro_5"/>
</dbReference>
<proteinExistence type="predicted"/>
<dbReference type="Gene3D" id="3.20.20.80">
    <property type="entry name" value="Glycosidases"/>
    <property type="match status" value="1"/>
</dbReference>
<dbReference type="InterPro" id="IPR017853">
    <property type="entry name" value="GH"/>
</dbReference>
<feature type="chain" id="PRO_5043884962" description="cellulase" evidence="5">
    <location>
        <begin position="29"/>
        <end position="699"/>
    </location>
</feature>
<feature type="domain" description="Glycoside hydrolase family 5" evidence="6">
    <location>
        <begin position="108"/>
        <end position="391"/>
    </location>
</feature>
<dbReference type="RefSeq" id="WP_354699619.1">
    <property type="nucleotide sequence ID" value="NZ_CP114014.1"/>
</dbReference>
<keyword evidence="4" id="KW-0326">Glycosidase</keyword>
<dbReference type="GO" id="GO:0008810">
    <property type="term" value="F:cellulase activity"/>
    <property type="evidence" value="ECO:0007669"/>
    <property type="project" value="UniProtKB-EC"/>
</dbReference>
<keyword evidence="5" id="KW-0732">Signal</keyword>